<gene>
    <name evidence="2" type="ORF">TWF696_009673</name>
</gene>
<dbReference type="AlphaFoldDB" id="A0AAV9UCV9"/>
<reference evidence="2 3" key="1">
    <citation type="submission" date="2019-10" db="EMBL/GenBank/DDBJ databases">
        <authorList>
            <person name="Palmer J.M."/>
        </authorList>
    </citation>
    <scope>NUCLEOTIDE SEQUENCE [LARGE SCALE GENOMIC DNA]</scope>
    <source>
        <strain evidence="2 3">TWF696</strain>
    </source>
</reference>
<proteinExistence type="predicted"/>
<evidence type="ECO:0008006" key="4">
    <source>
        <dbReference type="Google" id="ProtNLM"/>
    </source>
</evidence>
<organism evidence="2 3">
    <name type="scientific">Orbilia brochopaga</name>
    <dbReference type="NCBI Taxonomy" id="3140254"/>
    <lineage>
        <taxon>Eukaryota</taxon>
        <taxon>Fungi</taxon>
        <taxon>Dikarya</taxon>
        <taxon>Ascomycota</taxon>
        <taxon>Pezizomycotina</taxon>
        <taxon>Orbiliomycetes</taxon>
        <taxon>Orbiliales</taxon>
        <taxon>Orbiliaceae</taxon>
        <taxon>Orbilia</taxon>
    </lineage>
</organism>
<dbReference type="Proteomes" id="UP001375240">
    <property type="component" value="Unassembled WGS sequence"/>
</dbReference>
<keyword evidence="3" id="KW-1185">Reference proteome</keyword>
<dbReference type="EMBL" id="JAVHNQ010000009">
    <property type="protein sequence ID" value="KAK6338867.1"/>
    <property type="molecule type" value="Genomic_DNA"/>
</dbReference>
<protein>
    <recommendedName>
        <fullName evidence="4">Transmembrane protein</fullName>
    </recommendedName>
</protein>
<sequence>MSVGARTWLPAAGRYIPLSHHAVLTNLRHQIKRSRHDSAFNANKNASRHLMAKLQDSPRPSFDRVHHLFVVLVIIPGTLRLALIVYHFNCHFSDPSERVNYSLSSSSFYTSSMPIYTADLQLVKWVSPLHAARENKKKEGTRTPPTQTPLRPAKTSLQQDWSIRRAGSLAGPL</sequence>
<evidence type="ECO:0000313" key="3">
    <source>
        <dbReference type="Proteomes" id="UP001375240"/>
    </source>
</evidence>
<name>A0AAV9UCV9_9PEZI</name>
<evidence type="ECO:0000256" key="1">
    <source>
        <dbReference type="SAM" id="MobiDB-lite"/>
    </source>
</evidence>
<comment type="caution">
    <text evidence="2">The sequence shown here is derived from an EMBL/GenBank/DDBJ whole genome shotgun (WGS) entry which is preliminary data.</text>
</comment>
<evidence type="ECO:0000313" key="2">
    <source>
        <dbReference type="EMBL" id="KAK6338867.1"/>
    </source>
</evidence>
<feature type="region of interest" description="Disordered" evidence="1">
    <location>
        <begin position="133"/>
        <end position="157"/>
    </location>
</feature>
<accession>A0AAV9UCV9</accession>
<feature type="compositionally biased region" description="Low complexity" evidence="1">
    <location>
        <begin position="142"/>
        <end position="152"/>
    </location>
</feature>